<reference evidence="1" key="2">
    <citation type="submission" date="2020-11" db="EMBL/GenBank/DDBJ databases">
        <authorList>
            <person name="McCartney M.A."/>
            <person name="Auch B."/>
            <person name="Kono T."/>
            <person name="Mallez S."/>
            <person name="Becker A."/>
            <person name="Gohl D.M."/>
            <person name="Silverstein K.A.T."/>
            <person name="Koren S."/>
            <person name="Bechman K.B."/>
            <person name="Herman A."/>
            <person name="Abrahante J.E."/>
            <person name="Garbe J."/>
        </authorList>
    </citation>
    <scope>NUCLEOTIDE SEQUENCE</scope>
    <source>
        <strain evidence="1">Duluth1</strain>
        <tissue evidence="1">Whole animal</tissue>
    </source>
</reference>
<accession>A0A9D3YWT5</accession>
<gene>
    <name evidence="1" type="ORF">DPMN_080645</name>
</gene>
<proteinExistence type="predicted"/>
<name>A0A9D3YWT5_DREPO</name>
<dbReference type="AlphaFoldDB" id="A0A9D3YWT5"/>
<organism evidence="1 2">
    <name type="scientific">Dreissena polymorpha</name>
    <name type="common">Zebra mussel</name>
    <name type="synonym">Mytilus polymorpha</name>
    <dbReference type="NCBI Taxonomy" id="45954"/>
    <lineage>
        <taxon>Eukaryota</taxon>
        <taxon>Metazoa</taxon>
        <taxon>Spiralia</taxon>
        <taxon>Lophotrochozoa</taxon>
        <taxon>Mollusca</taxon>
        <taxon>Bivalvia</taxon>
        <taxon>Autobranchia</taxon>
        <taxon>Heteroconchia</taxon>
        <taxon>Euheterodonta</taxon>
        <taxon>Imparidentia</taxon>
        <taxon>Neoheterodontei</taxon>
        <taxon>Myida</taxon>
        <taxon>Dreissenoidea</taxon>
        <taxon>Dreissenidae</taxon>
        <taxon>Dreissena</taxon>
    </lineage>
</organism>
<evidence type="ECO:0000313" key="2">
    <source>
        <dbReference type="Proteomes" id="UP000828390"/>
    </source>
</evidence>
<keyword evidence="2" id="KW-1185">Reference proteome</keyword>
<dbReference type="EMBL" id="JAIWYP010000015">
    <property type="protein sequence ID" value="KAH3705568.1"/>
    <property type="molecule type" value="Genomic_DNA"/>
</dbReference>
<evidence type="ECO:0000313" key="1">
    <source>
        <dbReference type="EMBL" id="KAH3705568.1"/>
    </source>
</evidence>
<comment type="caution">
    <text evidence="1">The sequence shown here is derived from an EMBL/GenBank/DDBJ whole genome shotgun (WGS) entry which is preliminary data.</text>
</comment>
<protein>
    <submittedName>
        <fullName evidence="1">Uncharacterized protein</fullName>
    </submittedName>
</protein>
<dbReference type="Proteomes" id="UP000828390">
    <property type="component" value="Unassembled WGS sequence"/>
</dbReference>
<reference evidence="1" key="1">
    <citation type="journal article" date="2019" name="bioRxiv">
        <title>The Genome of the Zebra Mussel, Dreissena polymorpha: A Resource for Invasive Species Research.</title>
        <authorList>
            <person name="McCartney M.A."/>
            <person name="Auch B."/>
            <person name="Kono T."/>
            <person name="Mallez S."/>
            <person name="Zhang Y."/>
            <person name="Obille A."/>
            <person name="Becker A."/>
            <person name="Abrahante J.E."/>
            <person name="Garbe J."/>
            <person name="Badalamenti J.P."/>
            <person name="Herman A."/>
            <person name="Mangelson H."/>
            <person name="Liachko I."/>
            <person name="Sullivan S."/>
            <person name="Sone E.D."/>
            <person name="Koren S."/>
            <person name="Silverstein K.A.T."/>
            <person name="Beckman K.B."/>
            <person name="Gohl D.M."/>
        </authorList>
    </citation>
    <scope>NUCLEOTIDE SEQUENCE</scope>
    <source>
        <strain evidence="1">Duluth1</strain>
        <tissue evidence="1">Whole animal</tissue>
    </source>
</reference>
<sequence>MMQFRWCCQQCKKSSVTLERSPMKSLKGATVRLAASVVVKAFVMQFRWPC</sequence>